<dbReference type="RefSeq" id="XP_012648331.1">
    <property type="nucleotide sequence ID" value="XM_012792877.1"/>
</dbReference>
<dbReference type="KEGG" id="bmic:BMR1_02g02840"/>
<gene>
    <name evidence="3" type="ORF">BMR1_02g02840</name>
</gene>
<reference evidence="3 4" key="1">
    <citation type="journal article" date="2012" name="Nucleic Acids Res.">
        <title>Sequencing of the smallest Apicomplexan genome from the human pathogen Babesia microti.</title>
        <authorList>
            <person name="Cornillot E."/>
            <person name="Hadj-Kaddour K."/>
            <person name="Dassouli A."/>
            <person name="Noel B."/>
            <person name="Ranwez V."/>
            <person name="Vacherie B."/>
            <person name="Augagneur Y."/>
            <person name="Bres V."/>
            <person name="Duclos A."/>
            <person name="Randazzo S."/>
            <person name="Carcy B."/>
            <person name="Debierre-Grockiego F."/>
            <person name="Delbecq S."/>
            <person name="Moubri-Menage K."/>
            <person name="Shams-Eldin H."/>
            <person name="Usmani-Brown S."/>
            <person name="Bringaud F."/>
            <person name="Wincker P."/>
            <person name="Vivares C.P."/>
            <person name="Schwarz R.T."/>
            <person name="Schetters T.P."/>
            <person name="Krause P.J."/>
            <person name="Gorenflot A."/>
            <person name="Berry V."/>
            <person name="Barbe V."/>
            <person name="Ben Mamoun C."/>
        </authorList>
    </citation>
    <scope>NUCLEOTIDE SEQUENCE [LARGE SCALE GENOMIC DNA]</scope>
    <source>
        <strain evidence="3 4">RI</strain>
    </source>
</reference>
<dbReference type="VEuPathDB" id="PiroplasmaDB:BMR1_02g02840"/>
<dbReference type="GO" id="GO:0000209">
    <property type="term" value="P:protein polyubiquitination"/>
    <property type="evidence" value="ECO:0007669"/>
    <property type="project" value="TreeGrafter"/>
</dbReference>
<dbReference type="EC" id="5.2.1.8" evidence="3"/>
<reference evidence="3 4" key="2">
    <citation type="journal article" date="2013" name="PLoS ONE">
        <title>Whole genome mapping and re-organization of the nuclear and mitochondrial genomes of Babesia microti isolates.</title>
        <authorList>
            <person name="Cornillot E."/>
            <person name="Dassouli A."/>
            <person name="Garg A."/>
            <person name="Pachikara N."/>
            <person name="Randazzo S."/>
            <person name="Depoix D."/>
            <person name="Carcy B."/>
            <person name="Delbecq S."/>
            <person name="Frutos R."/>
            <person name="Silva J.C."/>
            <person name="Sutton R."/>
            <person name="Krause P.J."/>
            <person name="Mamoun C.B."/>
        </authorList>
    </citation>
    <scope>NUCLEOTIDE SEQUENCE [LARGE SCALE GENOMIC DNA]</scope>
    <source>
        <strain evidence="3 4">RI</strain>
    </source>
</reference>
<dbReference type="InterPro" id="IPR044666">
    <property type="entry name" value="Cyclophilin_A-like"/>
</dbReference>
<dbReference type="GO" id="GO:0003755">
    <property type="term" value="F:peptidyl-prolyl cis-trans isomerase activity"/>
    <property type="evidence" value="ECO:0007669"/>
    <property type="project" value="UniProtKB-EC"/>
</dbReference>
<dbReference type="GO" id="GO:0061630">
    <property type="term" value="F:ubiquitin protein ligase activity"/>
    <property type="evidence" value="ECO:0007669"/>
    <property type="project" value="TreeGrafter"/>
</dbReference>
<protein>
    <submittedName>
        <fullName evidence="3">Peptidyl-prolyl cis-trans isomerase-like 2</fullName>
        <ecNumber evidence="3">5.2.1.8</ecNumber>
    </submittedName>
</protein>
<feature type="region of interest" description="Disordered" evidence="1">
    <location>
        <begin position="173"/>
        <end position="198"/>
    </location>
</feature>
<dbReference type="InterPro" id="IPR002130">
    <property type="entry name" value="Cyclophilin-type_PPIase_dom"/>
</dbReference>
<dbReference type="Proteomes" id="UP000002899">
    <property type="component" value="Chromosome II"/>
</dbReference>
<dbReference type="InterPro" id="IPR029000">
    <property type="entry name" value="Cyclophilin-like_dom_sf"/>
</dbReference>
<dbReference type="PRINTS" id="PR00153">
    <property type="entry name" value="CSAPPISMRASE"/>
</dbReference>
<dbReference type="Gene3D" id="2.40.100.10">
    <property type="entry name" value="Cyclophilin-like"/>
    <property type="match status" value="1"/>
</dbReference>
<evidence type="ECO:0000313" key="3">
    <source>
        <dbReference type="EMBL" id="CCF73722.1"/>
    </source>
</evidence>
<evidence type="ECO:0000313" key="4">
    <source>
        <dbReference type="Proteomes" id="UP000002899"/>
    </source>
</evidence>
<dbReference type="PROSITE" id="PS50072">
    <property type="entry name" value="CSA_PPIASE_2"/>
    <property type="match status" value="1"/>
</dbReference>
<sequence>MGSGKHRHSKDKLYIVASEFARDWGGYKGNSEKVAKRVLPFDHCFLTLNKFDSACCTEDGSVFDVKAVKCHISKGLNHPITGNIFKLSDLIYLNFSKDENGNLQCPLTRKRFNNFTKIVAIKPTGNVFSADSLTNVLKSEMKDPLSGIDIVKDDLIVLQDPEKPEKRYMENVFKKNEQHDTKNSAPTPNDTGDESVGELSVKHKQLFPAKKNAQEPSQKSDLYTTHRQSASFTCTAMPVVYETEYRDKTVFERKNEFYQLARINKLKGYVKIVTTLGDLNLMLHCNKVPITTDNFLQHCEDGYYDGTIFHRCIANFMVQGGDPTGTGTGGISSFYERWSKGNKCEQKPDKYFKDEFDQALQHIGEGVVSMANSGPNTNGSQFFITFKSCQHLDRKHSVFGKVVGGLDVLAKFEKLETDKKDRPKDPPKILRTIIYENPFEPNFAHEAKRANKSGSLYDLSHEIQLNTNKGASTDANILKSKLARIAMLKRQTFKW</sequence>
<evidence type="ECO:0000256" key="1">
    <source>
        <dbReference type="SAM" id="MobiDB-lite"/>
    </source>
</evidence>
<organism evidence="3 4">
    <name type="scientific">Babesia microti (strain RI)</name>
    <dbReference type="NCBI Taxonomy" id="1133968"/>
    <lineage>
        <taxon>Eukaryota</taxon>
        <taxon>Sar</taxon>
        <taxon>Alveolata</taxon>
        <taxon>Apicomplexa</taxon>
        <taxon>Aconoidasida</taxon>
        <taxon>Piroplasmida</taxon>
        <taxon>Babesiidae</taxon>
        <taxon>Babesia</taxon>
    </lineage>
</organism>
<dbReference type="OrthoDB" id="271386at2759"/>
<dbReference type="SUPFAM" id="SSF50891">
    <property type="entry name" value="Cyclophilin-like"/>
    <property type="match status" value="1"/>
</dbReference>
<name>I7J6E7_BABMR</name>
<evidence type="ECO:0000259" key="2">
    <source>
        <dbReference type="PROSITE" id="PS50072"/>
    </source>
</evidence>
<dbReference type="PANTHER" id="PTHR45625:SF1">
    <property type="entry name" value="RING-TYPE E3 UBIQUITIN-PROTEIN LIGASE PPIL2"/>
    <property type="match status" value="1"/>
</dbReference>
<dbReference type="GO" id="GO:0071013">
    <property type="term" value="C:catalytic step 2 spliceosome"/>
    <property type="evidence" value="ECO:0007669"/>
    <property type="project" value="TreeGrafter"/>
</dbReference>
<dbReference type="OMA" id="NFIKHCA"/>
<feature type="compositionally biased region" description="Basic and acidic residues" evidence="1">
    <location>
        <begin position="173"/>
        <end position="182"/>
    </location>
</feature>
<dbReference type="AlphaFoldDB" id="I7J6E7"/>
<dbReference type="InterPro" id="IPR013083">
    <property type="entry name" value="Znf_RING/FYVE/PHD"/>
</dbReference>
<feature type="domain" description="PPIase cyclophilin-type" evidence="2">
    <location>
        <begin position="274"/>
        <end position="434"/>
    </location>
</feature>
<dbReference type="Gene3D" id="3.30.40.10">
    <property type="entry name" value="Zinc/RING finger domain, C3HC4 (zinc finger)"/>
    <property type="match status" value="1"/>
</dbReference>
<keyword evidence="4" id="KW-1185">Reference proteome</keyword>
<dbReference type="EMBL" id="FO082872">
    <property type="protein sequence ID" value="CCF73722.1"/>
    <property type="molecule type" value="Genomic_DNA"/>
</dbReference>
<reference evidence="3 4" key="3">
    <citation type="journal article" date="2016" name="Sci. Rep.">
        <title>Genome-wide diversity and gene expression profiling of Babesia microti isolates identify polymorphic genes that mediate host-pathogen interactions.</title>
        <authorList>
            <person name="Silva J.C."/>
            <person name="Cornillot E."/>
            <person name="McCracken C."/>
            <person name="Usmani-Brown S."/>
            <person name="Dwivedi A."/>
            <person name="Ifeonu O.O."/>
            <person name="Crabtree J."/>
            <person name="Gotia H.T."/>
            <person name="Virji A.Z."/>
            <person name="Reynes C."/>
            <person name="Colinge J."/>
            <person name="Kumar V."/>
            <person name="Lawres L."/>
            <person name="Pazzi J.E."/>
            <person name="Pablo J.V."/>
            <person name="Hung C."/>
            <person name="Brancato J."/>
            <person name="Kumari P."/>
            <person name="Orvis J."/>
            <person name="Tretina K."/>
            <person name="Chibucos M."/>
            <person name="Ott S."/>
            <person name="Sadzewicz L."/>
            <person name="Sengamalay N."/>
            <person name="Shetty A.C."/>
            <person name="Su Q."/>
            <person name="Tallon L."/>
            <person name="Fraser C.M."/>
            <person name="Frutos R."/>
            <person name="Molina D.M."/>
            <person name="Krause P.J."/>
            <person name="Ben Mamoun C."/>
        </authorList>
    </citation>
    <scope>NUCLEOTIDE SEQUENCE [LARGE SCALE GENOMIC DNA]</scope>
    <source>
        <strain evidence="3 4">RI</strain>
    </source>
</reference>
<accession>I7J6E7</accession>
<dbReference type="GeneID" id="24424350"/>
<proteinExistence type="predicted"/>
<dbReference type="Pfam" id="PF00160">
    <property type="entry name" value="Pro_isomerase"/>
    <property type="match status" value="1"/>
</dbReference>
<dbReference type="PANTHER" id="PTHR45625">
    <property type="entry name" value="PEPTIDYL-PROLYL CIS-TRANS ISOMERASE-RELATED"/>
    <property type="match status" value="1"/>
</dbReference>
<dbReference type="SUPFAM" id="SSF57850">
    <property type="entry name" value="RING/U-box"/>
    <property type="match status" value="1"/>
</dbReference>